<gene>
    <name evidence="10" type="ORF">C0Q70_04143</name>
</gene>
<dbReference type="AlphaFoldDB" id="A0A2T7PUQ6"/>
<evidence type="ECO:0000256" key="8">
    <source>
        <dbReference type="SAM" id="Phobius"/>
    </source>
</evidence>
<feature type="transmembrane region" description="Helical" evidence="8">
    <location>
        <begin position="158"/>
        <end position="179"/>
    </location>
</feature>
<feature type="transmembrane region" description="Helical" evidence="8">
    <location>
        <begin position="77"/>
        <end position="98"/>
    </location>
</feature>
<evidence type="ECO:0000256" key="1">
    <source>
        <dbReference type="ARBA" id="ARBA00004141"/>
    </source>
</evidence>
<feature type="domain" description="G-protein coupled receptors family 1 profile" evidence="9">
    <location>
        <begin position="58"/>
        <end position="173"/>
    </location>
</feature>
<keyword evidence="7" id="KW-0807">Transducer</keyword>
<evidence type="ECO:0000256" key="3">
    <source>
        <dbReference type="ARBA" id="ARBA00022989"/>
    </source>
</evidence>
<dbReference type="Pfam" id="PF00001">
    <property type="entry name" value="7tm_1"/>
    <property type="match status" value="1"/>
</dbReference>
<evidence type="ECO:0000256" key="6">
    <source>
        <dbReference type="ARBA" id="ARBA00023170"/>
    </source>
</evidence>
<comment type="caution">
    <text evidence="10">The sequence shown here is derived from an EMBL/GenBank/DDBJ whole genome shotgun (WGS) entry which is preliminary data.</text>
</comment>
<dbReference type="PANTHER" id="PTHR24243">
    <property type="entry name" value="G-PROTEIN COUPLED RECEPTOR"/>
    <property type="match status" value="1"/>
</dbReference>
<evidence type="ECO:0000256" key="7">
    <source>
        <dbReference type="ARBA" id="ARBA00023224"/>
    </source>
</evidence>
<keyword evidence="3 8" id="KW-1133">Transmembrane helix</keyword>
<protein>
    <recommendedName>
        <fullName evidence="9">G-protein coupled receptors family 1 profile domain-containing protein</fullName>
    </recommendedName>
</protein>
<evidence type="ECO:0000256" key="4">
    <source>
        <dbReference type="ARBA" id="ARBA00023040"/>
    </source>
</evidence>
<evidence type="ECO:0000313" key="10">
    <source>
        <dbReference type="EMBL" id="PVD37148.1"/>
    </source>
</evidence>
<dbReference type="OrthoDB" id="6153283at2759"/>
<keyword evidence="5 8" id="KW-0472">Membrane</keyword>
<feature type="transmembrane region" description="Helical" evidence="8">
    <location>
        <begin position="118"/>
        <end position="138"/>
    </location>
</feature>
<reference evidence="10 11" key="1">
    <citation type="submission" date="2018-04" db="EMBL/GenBank/DDBJ databases">
        <title>The genome of golden apple snail Pomacea canaliculata provides insight into stress tolerance and invasive adaptation.</title>
        <authorList>
            <person name="Liu C."/>
            <person name="Liu B."/>
            <person name="Ren Y."/>
            <person name="Zhang Y."/>
            <person name="Wang H."/>
            <person name="Li S."/>
            <person name="Jiang F."/>
            <person name="Yin L."/>
            <person name="Zhang G."/>
            <person name="Qian W."/>
            <person name="Fan W."/>
        </authorList>
    </citation>
    <scope>NUCLEOTIDE SEQUENCE [LARGE SCALE GENOMIC DNA]</scope>
    <source>
        <strain evidence="10">SZHN2017</strain>
        <tissue evidence="10">Muscle</tissue>
    </source>
</reference>
<evidence type="ECO:0000256" key="5">
    <source>
        <dbReference type="ARBA" id="ARBA00023136"/>
    </source>
</evidence>
<evidence type="ECO:0000313" key="11">
    <source>
        <dbReference type="Proteomes" id="UP000245119"/>
    </source>
</evidence>
<dbReference type="InterPro" id="IPR017452">
    <property type="entry name" value="GPCR_Rhodpsn_7TM"/>
</dbReference>
<sequence length="260" mass="29073">MVSDSLFDNFSAVDSPNDANYVVDFLTDTNSGADFWSQAMIMLLKVSPPIILILGMFGNIMAIIIHRRLSRQSAMSLYFVALAVADIGLLVFGLVQVWTRYEFAFDVEDLTEVTCRVYAYGLYVSGAMSAWLLVAVTLQRAASVVVPHRVNALCTRGVSQTIIAAISITLISLHAHIIYGKLLRPEAFVNVTLPRDCYFIDQHYEAFFFNVCSTASEHQQFSTPFAVTLSNVLEVCIQYQQVCIQPHRVILMSVTFEVDF</sequence>
<dbReference type="InterPro" id="IPR000276">
    <property type="entry name" value="GPCR_Rhodpsn"/>
</dbReference>
<dbReference type="PRINTS" id="PR00237">
    <property type="entry name" value="GPCRRHODOPSN"/>
</dbReference>
<dbReference type="SUPFAM" id="SSF81321">
    <property type="entry name" value="Family A G protein-coupled receptor-like"/>
    <property type="match status" value="1"/>
</dbReference>
<dbReference type="GO" id="GO:0005886">
    <property type="term" value="C:plasma membrane"/>
    <property type="evidence" value="ECO:0007669"/>
    <property type="project" value="TreeGrafter"/>
</dbReference>
<keyword evidence="4" id="KW-0297">G-protein coupled receptor</keyword>
<evidence type="ECO:0000259" key="9">
    <source>
        <dbReference type="PROSITE" id="PS50262"/>
    </source>
</evidence>
<keyword evidence="11" id="KW-1185">Reference proteome</keyword>
<keyword evidence="2 8" id="KW-0812">Transmembrane</keyword>
<dbReference type="GO" id="GO:0004930">
    <property type="term" value="F:G protein-coupled receptor activity"/>
    <property type="evidence" value="ECO:0007669"/>
    <property type="project" value="UniProtKB-KW"/>
</dbReference>
<name>A0A2T7PUQ6_POMCA</name>
<dbReference type="Proteomes" id="UP000245119">
    <property type="component" value="Linkage Group LG2"/>
</dbReference>
<keyword evidence="6" id="KW-0675">Receptor</keyword>
<dbReference type="PANTHER" id="PTHR24243:SF230">
    <property type="entry name" value="G-PROTEIN COUPLED RECEPTORS FAMILY 1 PROFILE DOMAIN-CONTAINING PROTEIN"/>
    <property type="match status" value="1"/>
</dbReference>
<dbReference type="PROSITE" id="PS50262">
    <property type="entry name" value="G_PROTEIN_RECEP_F1_2"/>
    <property type="match status" value="1"/>
</dbReference>
<proteinExistence type="predicted"/>
<dbReference type="Gene3D" id="1.20.1070.10">
    <property type="entry name" value="Rhodopsin 7-helix transmembrane proteins"/>
    <property type="match status" value="1"/>
</dbReference>
<feature type="transmembrane region" description="Helical" evidence="8">
    <location>
        <begin position="46"/>
        <end position="65"/>
    </location>
</feature>
<dbReference type="EMBL" id="PZQS01000002">
    <property type="protein sequence ID" value="PVD37148.1"/>
    <property type="molecule type" value="Genomic_DNA"/>
</dbReference>
<comment type="subcellular location">
    <subcellularLocation>
        <location evidence="1">Membrane</location>
        <topology evidence="1">Multi-pass membrane protein</topology>
    </subcellularLocation>
</comment>
<accession>A0A2T7PUQ6</accession>
<organism evidence="10 11">
    <name type="scientific">Pomacea canaliculata</name>
    <name type="common">Golden apple snail</name>
    <dbReference type="NCBI Taxonomy" id="400727"/>
    <lineage>
        <taxon>Eukaryota</taxon>
        <taxon>Metazoa</taxon>
        <taxon>Spiralia</taxon>
        <taxon>Lophotrochozoa</taxon>
        <taxon>Mollusca</taxon>
        <taxon>Gastropoda</taxon>
        <taxon>Caenogastropoda</taxon>
        <taxon>Architaenioglossa</taxon>
        <taxon>Ampullarioidea</taxon>
        <taxon>Ampullariidae</taxon>
        <taxon>Pomacea</taxon>
    </lineage>
</organism>
<evidence type="ECO:0000256" key="2">
    <source>
        <dbReference type="ARBA" id="ARBA00022692"/>
    </source>
</evidence>